<feature type="transmembrane region" description="Helical" evidence="1">
    <location>
        <begin position="32"/>
        <end position="51"/>
    </location>
</feature>
<evidence type="ECO:0000313" key="3">
    <source>
        <dbReference type="Proteomes" id="UP000199800"/>
    </source>
</evidence>
<evidence type="ECO:0000313" key="2">
    <source>
        <dbReference type="EMBL" id="SET28337.1"/>
    </source>
</evidence>
<dbReference type="AlphaFoldDB" id="A0A1I0D7U6"/>
<proteinExistence type="predicted"/>
<feature type="transmembrane region" description="Helical" evidence="1">
    <location>
        <begin position="80"/>
        <end position="100"/>
    </location>
</feature>
<evidence type="ECO:0000256" key="1">
    <source>
        <dbReference type="SAM" id="Phobius"/>
    </source>
</evidence>
<dbReference type="STRING" id="29364.SAMN04487772_11347"/>
<keyword evidence="1" id="KW-1133">Transmembrane helix</keyword>
<name>A0A1I0D7U6_9FIRM</name>
<keyword evidence="1" id="KW-0812">Transmembrane</keyword>
<reference evidence="2 3" key="1">
    <citation type="submission" date="2016-10" db="EMBL/GenBank/DDBJ databases">
        <authorList>
            <person name="de Groot N.N."/>
        </authorList>
    </citation>
    <scope>NUCLEOTIDE SEQUENCE [LARGE SCALE GENOMIC DNA]</scope>
    <source>
        <strain evidence="2 3">DSM 1801</strain>
    </source>
</reference>
<dbReference type="Proteomes" id="UP000199800">
    <property type="component" value="Unassembled WGS sequence"/>
</dbReference>
<dbReference type="EMBL" id="FOHN01000013">
    <property type="protein sequence ID" value="SET28337.1"/>
    <property type="molecule type" value="Genomic_DNA"/>
</dbReference>
<sequence>MPERVLNFNKGKGREITVFLIKSFRKIYKKSLIALISSISVFSLIFVVRLIPESQYFSCISNGISSSVLSYRKKDSLLEIQAKVLVFVSAGVAAVIFMSVMPKVVYQAHKESIVSVKEDIPICLGIK</sequence>
<keyword evidence="1" id="KW-0472">Membrane</keyword>
<gene>
    <name evidence="2" type="ORF">SAMN04487772_11347</name>
</gene>
<accession>A0A1I0D7U6</accession>
<organism evidence="2 3">
    <name type="scientific">[Clostridium] polysaccharolyticum</name>
    <dbReference type="NCBI Taxonomy" id="29364"/>
    <lineage>
        <taxon>Bacteria</taxon>
        <taxon>Bacillati</taxon>
        <taxon>Bacillota</taxon>
        <taxon>Clostridia</taxon>
        <taxon>Lachnospirales</taxon>
        <taxon>Lachnospiraceae</taxon>
    </lineage>
</organism>
<protein>
    <submittedName>
        <fullName evidence="2">Uncharacterized protein</fullName>
    </submittedName>
</protein>
<keyword evidence="3" id="KW-1185">Reference proteome</keyword>